<sequence>MEIKKLHIDSFHSVLLIMILFLVNASLSFGQHDMTKLKDGSVAGVTNATAAPYSILELESVTKGFLLPRMTTVERDKINIDDKVRGNGLVIYNTDNDCINYWSTTANKWLSVCGTLPPAKLTLDCSKVYLNSSGAKELKQGQSLRDTDVLYITINVVETGSYNISAVTTNGYSFSKSGIFETKGVYSIALEGFGTPLEPNETPGDLVTFMINGKKDTTCTSIRIKVKSSELDFRLVEPQTVDVAWSAYKGVALNANDNKIKVLVDVTTVGFWRVQSTETLNGISFSGSGEFTQEGRAEIYLYAQGVPINVVNSTFKFITNSKNNKTSNVTAEVKVVPTSFELVCNTNEIQMRGEYKEDTFLTKSNSILLPLKVLAPGIVDIELNGIIKGTTDTPVKFVAPSTTLTFNGSDNVQYVTLYPEMQNGQYVKIPVKAKTIEFTTITPNSGGAFCSSFPVINVVERSKNYTFDCSSAFAFSNGSTSRNNNFLVNTPLQAGKHGIEVSVNVGYAENYTIKTNTVNGVYFTKTGVFTDSDRMKGKATVTLDPVGIFTTGGLTVFNLIAEGLDSNSSLCSVVAQVKAHDIVVLSLGGTNYGANSSTVYAGGAILKSSTNFGPMGTVKVNSVRVLSTNAQGADLDRFIASNNVDIIINVIGYNFTRTETQDVLVAFVRDKKGVLIIGDESTPRTYTKNVIERLAGLTVGGSSISVSNNYTMLNPVLSSANNESIIKGPFGDLSGKVMGNDAHNGWYYSNLPNSYVPLVSKQGDVNSIWAMKHRDLGFMFVGDGGWFIGKKDYKNLSIFPSNFDSQGVPKPKNYADNGVVYNAVLYANTLAWAIDYVIEHKK</sequence>
<reference evidence="1 2" key="1">
    <citation type="journal article" date="2016" name="J. Zhejiang Univ. Sci. B">
        <title>Antibiotic resistance mechanisms of Myroides sp.</title>
        <authorList>
            <person name="Hu S."/>
            <person name="Yuan S."/>
            <person name="Qu H."/>
            <person name="Jiang T."/>
            <person name="Zhou Y."/>
            <person name="Wang M."/>
            <person name="Ming D."/>
        </authorList>
    </citation>
    <scope>NUCLEOTIDE SEQUENCE [LARGE SCALE GENOMIC DNA]</scope>
    <source>
        <strain evidence="1 2">PR63039</strain>
    </source>
</reference>
<organism evidence="1 2">
    <name type="scientific">Myroides odoratimimus</name>
    <dbReference type="NCBI Taxonomy" id="76832"/>
    <lineage>
        <taxon>Bacteria</taxon>
        <taxon>Pseudomonadati</taxon>
        <taxon>Bacteroidota</taxon>
        <taxon>Flavobacteriia</taxon>
        <taxon>Flavobacteriales</taxon>
        <taxon>Flavobacteriaceae</taxon>
        <taxon>Myroides</taxon>
    </lineage>
</organism>
<dbReference type="Proteomes" id="UP000069030">
    <property type="component" value="Chromosome"/>
</dbReference>
<evidence type="ECO:0000313" key="1">
    <source>
        <dbReference type="EMBL" id="ALU26740.1"/>
    </source>
</evidence>
<gene>
    <name evidence="1" type="ORF">AS202_11535</name>
</gene>
<accession>A0AAI8C6B9</accession>
<protein>
    <submittedName>
        <fullName evidence="1">Uncharacterized protein</fullName>
    </submittedName>
</protein>
<dbReference type="AlphaFoldDB" id="A0AAI8C6B9"/>
<proteinExistence type="predicted"/>
<dbReference type="EMBL" id="CP013690">
    <property type="protein sequence ID" value="ALU26740.1"/>
    <property type="molecule type" value="Genomic_DNA"/>
</dbReference>
<dbReference type="RefSeq" id="WP_058699468.1">
    <property type="nucleotide sequence ID" value="NZ_CP013690.1"/>
</dbReference>
<name>A0AAI8C6B9_9FLAO</name>
<evidence type="ECO:0000313" key="2">
    <source>
        <dbReference type="Proteomes" id="UP000069030"/>
    </source>
</evidence>
<dbReference type="KEGG" id="mod:AS202_11535"/>